<keyword evidence="3" id="KW-0732">Signal</keyword>
<keyword evidence="4" id="KW-0998">Cell outer membrane</keyword>
<dbReference type="CDD" id="cd13403">
    <property type="entry name" value="MLTF-like"/>
    <property type="match status" value="1"/>
</dbReference>
<dbReference type="EMBL" id="LRFG02000001">
    <property type="protein sequence ID" value="PCO06370.1"/>
    <property type="molecule type" value="Genomic_DNA"/>
</dbReference>
<evidence type="ECO:0000313" key="7">
    <source>
        <dbReference type="EMBL" id="PCO06370.1"/>
    </source>
</evidence>
<gene>
    <name evidence="7" type="ORF">AWR36_000860</name>
</gene>
<dbReference type="CDD" id="cd01009">
    <property type="entry name" value="PBP2_YfhD_N"/>
    <property type="match status" value="1"/>
</dbReference>
<comment type="subcellular location">
    <subcellularLocation>
        <location evidence="1">Cell outer membrane</location>
        <topology evidence="1">Peripheral membrane protein</topology>
    </subcellularLocation>
</comment>
<dbReference type="Proteomes" id="UP000218427">
    <property type="component" value="Unassembled WGS sequence"/>
</dbReference>
<keyword evidence="4" id="KW-0472">Membrane</keyword>
<feature type="compositionally biased region" description="Polar residues" evidence="5">
    <location>
        <begin position="37"/>
        <end position="50"/>
    </location>
</feature>
<evidence type="ECO:0000256" key="5">
    <source>
        <dbReference type="SAM" id="MobiDB-lite"/>
    </source>
</evidence>
<dbReference type="Pfam" id="PF01464">
    <property type="entry name" value="SLT"/>
    <property type="match status" value="1"/>
</dbReference>
<evidence type="ECO:0000256" key="1">
    <source>
        <dbReference type="ARBA" id="ARBA00004339"/>
    </source>
</evidence>
<evidence type="ECO:0000313" key="8">
    <source>
        <dbReference type="Proteomes" id="UP000218427"/>
    </source>
</evidence>
<protein>
    <recommendedName>
        <fullName evidence="6">Solute-binding protein family 3/N-terminal domain-containing protein</fullName>
    </recommendedName>
</protein>
<feature type="region of interest" description="Disordered" evidence="5">
    <location>
        <begin position="34"/>
        <end position="66"/>
    </location>
</feature>
<keyword evidence="8" id="KW-1185">Reference proteome</keyword>
<organism evidence="7 8">
    <name type="scientific">Microbulbifer flavimaris</name>
    <dbReference type="NCBI Taxonomy" id="1781068"/>
    <lineage>
        <taxon>Bacteria</taxon>
        <taxon>Pseudomonadati</taxon>
        <taxon>Pseudomonadota</taxon>
        <taxon>Gammaproteobacteria</taxon>
        <taxon>Cellvibrionales</taxon>
        <taxon>Microbulbiferaceae</taxon>
        <taxon>Microbulbifer</taxon>
    </lineage>
</organism>
<evidence type="ECO:0000256" key="3">
    <source>
        <dbReference type="ARBA" id="ARBA00022729"/>
    </source>
</evidence>
<proteinExistence type="inferred from homology"/>
<dbReference type="SUPFAM" id="SSF53850">
    <property type="entry name" value="Periplasmic binding protein-like II"/>
    <property type="match status" value="2"/>
</dbReference>
<feature type="compositionally biased region" description="Polar residues" evidence="5">
    <location>
        <begin position="805"/>
        <end position="819"/>
    </location>
</feature>
<evidence type="ECO:0000256" key="4">
    <source>
        <dbReference type="ARBA" id="ARBA00023237"/>
    </source>
</evidence>
<dbReference type="PROSITE" id="PS51257">
    <property type="entry name" value="PROKAR_LIPOPROTEIN"/>
    <property type="match status" value="1"/>
</dbReference>
<feature type="domain" description="Solute-binding protein family 3/N-terminal" evidence="6">
    <location>
        <begin position="125"/>
        <end position="334"/>
    </location>
</feature>
<feature type="region of interest" description="Disordered" evidence="5">
    <location>
        <begin position="794"/>
        <end position="837"/>
    </location>
</feature>
<accession>A0ABX4I383</accession>
<name>A0ABX4I383_9GAMM</name>
<dbReference type="Pfam" id="PF00497">
    <property type="entry name" value="SBP_bac_3"/>
    <property type="match status" value="2"/>
</dbReference>
<dbReference type="InterPro" id="IPR023346">
    <property type="entry name" value="Lysozyme-like_dom_sf"/>
</dbReference>
<feature type="domain" description="Solute-binding protein family 3/N-terminal" evidence="6">
    <location>
        <begin position="338"/>
        <end position="563"/>
    </location>
</feature>
<dbReference type="PANTHER" id="PTHR35936:SF32">
    <property type="entry name" value="MEMBRANE-BOUND LYTIC MUREIN TRANSGLYCOSYLASE F"/>
    <property type="match status" value="1"/>
</dbReference>
<dbReference type="SMART" id="SM00062">
    <property type="entry name" value="PBPb"/>
    <property type="match status" value="2"/>
</dbReference>
<dbReference type="Gene3D" id="1.10.530.10">
    <property type="match status" value="1"/>
</dbReference>
<dbReference type="InterPro" id="IPR001638">
    <property type="entry name" value="Solute-binding_3/MltF_N"/>
</dbReference>
<evidence type="ECO:0000259" key="6">
    <source>
        <dbReference type="SMART" id="SM00062"/>
    </source>
</evidence>
<comment type="caution">
    <text evidence="7">The sequence shown here is derived from an EMBL/GenBank/DDBJ whole genome shotgun (WGS) entry which is preliminary data.</text>
</comment>
<dbReference type="Gene3D" id="3.40.190.10">
    <property type="entry name" value="Periplasmic binding protein-like II"/>
    <property type="match status" value="4"/>
</dbReference>
<evidence type="ECO:0000256" key="2">
    <source>
        <dbReference type="ARBA" id="ARBA00010333"/>
    </source>
</evidence>
<dbReference type="PANTHER" id="PTHR35936">
    <property type="entry name" value="MEMBRANE-BOUND LYTIC MUREIN TRANSGLYCOSYLASE F"/>
    <property type="match status" value="1"/>
</dbReference>
<dbReference type="InterPro" id="IPR008258">
    <property type="entry name" value="Transglycosylase_SLT_dom_1"/>
</dbReference>
<reference evidence="7" key="1">
    <citation type="submission" date="2017-08" db="EMBL/GenBank/DDBJ databases">
        <title>Microbulbifer marisrubri sp. nov., a halophilic alphaproteobacterium isolated from marine sediment of the Yellow Sea, China.</title>
        <authorList>
            <person name="Zhang G."/>
            <person name="Xiong Q."/>
        </authorList>
    </citation>
    <scope>NUCLEOTIDE SEQUENCE [LARGE SCALE GENOMIC DNA]</scope>
    <source>
        <strain evidence="7">WRN-8</strain>
    </source>
</reference>
<sequence length="837" mass="93131">MVTGRKADYSQSQRSIVLFMAVLLALFLGACDGGPRESSTPEPAPQSTAEGPTLSAPRATTTTPEKIAEEAVEDTEKFYEENPAEEEPVQKTEYIETGDLSALREHGIIRFVSLTGDNEGYLPRKAIVTQSHRELAERLAQRLKLEPRWLIAETPEQAIAMVQEGRADIVAENLTDTEERRELVAFSQPIRQASDVLVTGVNGPDITDVKNLKGTEFIVLAGSTYAETARRLVEENPDANLTVREVYLNAERDTLFDMVSKVDNAVTVLHEGIAEDTLQYRHDLKMGAVVSEPEDIAWAMRLDAKRLKTRVNNFLTRTIVTEIPERTTHWHAIKKSGVLRFATYNGPTSYYIWRGTLRGFDYAMAKAFADKHKLELQVIVVPYEEDLVDWVAQGKADIGGASTTITEQRRKKGVDFSEPFIETPQNIISNRKQPQIAALGDLAGRTIVLRAYSSFIETARTLKENGLDVEIQIAPPEESFAEVLNKVAAGEYDATIEDGYIAEMQAALRPDLQIGLQVSDPLPQAWMVKKGNSDLLKQVDRFMRRFSRGKEFDRLVAAYFKPDKHLVQRVSARAVPGEDLSPFDELVKKNSLKRDFDWRLITAQMWQESNFNPKAVSPVGAQGLLQVMPRTGADMGFPPPLFEPDRNIEAGVKYMEWIRNRFKDPIPLSEKLWFTLASYNAGLGHVYDAQRLAAELGLDPEKWFDNVEVAMLKLSEPRYFEKARYGYARGSEPVAYVRKISKLYVAYTNVATGDIAQTAPAGTFTVSGQSCRYDCWTPSVCAPLAHPQWKKLPQSGGAACPLQSAARQSPQGPWQSPLSPQAAGGAGWNPSESGASP</sequence>
<dbReference type="SUPFAM" id="SSF53955">
    <property type="entry name" value="Lysozyme-like"/>
    <property type="match status" value="1"/>
</dbReference>
<comment type="similarity">
    <text evidence="2">Belongs to the bacterial solute-binding protein 3 family.</text>
</comment>